<dbReference type="AlphaFoldDB" id="A0A387HGS0"/>
<name>A0A387HGS0_9ACTN</name>
<reference evidence="1 2" key="1">
    <citation type="submission" date="2018-10" db="EMBL/GenBank/DDBJ databases">
        <title>Relationship between Morphology and Antimicrobial Activity in Streptomyces.</title>
        <authorList>
            <person name="Kang H.J."/>
            <person name="Kim S.B."/>
        </authorList>
    </citation>
    <scope>NUCLEOTIDE SEQUENCE [LARGE SCALE GENOMIC DNA]</scope>
    <source>
        <strain evidence="1 2">BH38</strain>
    </source>
</reference>
<sequence length="328" mass="36020">MAALRRRSDRRAAPRFDPDLGDRALTVARHDIAIGRWQGVRDLLRATGENWPLRSHRVRAVAGAAAGSSVVEAWRAAEPNSPDAAVLRAATEVTRVFNGAIAAGRGAGTPRDRVDAAVRACLRAAATHPTDPTPWASLLTVVRLYEGGVARRELRTWWDELRRRDPYHLEGHIQMLRYFSARWHGTHGSMYDFARDAAGAAPAGSPLPVLVQIARVEEYRYVSDAAKGRPVRGFGQHWTHELAVTELHRTYDRWLGGRPPGPARAEEAAELNYLAHAASCAGLAPEAGALVGLLGERVATVPWVYTGDPAQQILRWRGRAGDRSPRRT</sequence>
<gene>
    <name evidence="1" type="ORF">DWB77_04028</name>
</gene>
<dbReference type="Proteomes" id="UP000271554">
    <property type="component" value="Chromosome"/>
</dbReference>
<dbReference type="RefSeq" id="WP_120722536.1">
    <property type="nucleotide sequence ID" value="NZ_CP032698.1"/>
</dbReference>
<protein>
    <recommendedName>
        <fullName evidence="3">DUF4034 domain-containing protein</fullName>
    </recommendedName>
</protein>
<proteinExistence type="predicted"/>
<evidence type="ECO:0008006" key="3">
    <source>
        <dbReference type="Google" id="ProtNLM"/>
    </source>
</evidence>
<dbReference type="EMBL" id="CP032698">
    <property type="protein sequence ID" value="AYG81861.1"/>
    <property type="molecule type" value="Genomic_DNA"/>
</dbReference>
<evidence type="ECO:0000313" key="2">
    <source>
        <dbReference type="Proteomes" id="UP000271554"/>
    </source>
</evidence>
<dbReference type="KEGG" id="shun:DWB77_04028"/>
<evidence type="ECO:0000313" key="1">
    <source>
        <dbReference type="EMBL" id="AYG81861.1"/>
    </source>
</evidence>
<keyword evidence="2" id="KW-1185">Reference proteome</keyword>
<organism evidence="1 2">
    <name type="scientific">Streptomyces hundungensis</name>
    <dbReference type="NCBI Taxonomy" id="1077946"/>
    <lineage>
        <taxon>Bacteria</taxon>
        <taxon>Bacillati</taxon>
        <taxon>Actinomycetota</taxon>
        <taxon>Actinomycetes</taxon>
        <taxon>Kitasatosporales</taxon>
        <taxon>Streptomycetaceae</taxon>
        <taxon>Streptomyces</taxon>
    </lineage>
</organism>
<accession>A0A387HGS0</accession>
<dbReference type="OrthoDB" id="7057927at2"/>